<dbReference type="Proteomes" id="UP000887569">
    <property type="component" value="Unplaced"/>
</dbReference>
<proteinExistence type="predicted"/>
<organism evidence="2 3">
    <name type="scientific">Parascaris univalens</name>
    <name type="common">Nematode worm</name>
    <dbReference type="NCBI Taxonomy" id="6257"/>
    <lineage>
        <taxon>Eukaryota</taxon>
        <taxon>Metazoa</taxon>
        <taxon>Ecdysozoa</taxon>
        <taxon>Nematoda</taxon>
        <taxon>Chromadorea</taxon>
        <taxon>Rhabditida</taxon>
        <taxon>Spirurina</taxon>
        <taxon>Ascaridomorpha</taxon>
        <taxon>Ascaridoidea</taxon>
        <taxon>Ascarididae</taxon>
        <taxon>Parascaris</taxon>
    </lineage>
</organism>
<keyword evidence="2" id="KW-1185">Reference proteome</keyword>
<dbReference type="WBParaSite" id="PgE011_g001_t01">
    <property type="protein sequence ID" value="PgE011_g001_t01"/>
    <property type="gene ID" value="PgE011_g001"/>
</dbReference>
<evidence type="ECO:0000313" key="2">
    <source>
        <dbReference type="Proteomes" id="UP000887569"/>
    </source>
</evidence>
<evidence type="ECO:0000313" key="3">
    <source>
        <dbReference type="WBParaSite" id="PgE011_g001_t01"/>
    </source>
</evidence>
<evidence type="ECO:0000256" key="1">
    <source>
        <dbReference type="SAM" id="MobiDB-lite"/>
    </source>
</evidence>
<sequence length="202" mass="22563">KEGAGKIKKREEGKMCKKGTGVGELLQKKKKSTASKVQRRKLEDTLVRNKLAIPELKRMELGAEDRRMHFVSCLVVSEFVNTFKDMLLVYCVPSAETILNALYKGRERFFEAIGHIVIAFLKLLLQDTSGKMYRVYGVRLRMVPVTLSAASGLVHLVLMDNKSLRETERRAAGNDDAMAADSERDAVTPASSSSDEQSQIQV</sequence>
<feature type="compositionally biased region" description="Polar residues" evidence="1">
    <location>
        <begin position="189"/>
        <end position="202"/>
    </location>
</feature>
<dbReference type="AlphaFoldDB" id="A0A914ZWZ6"/>
<feature type="region of interest" description="Disordered" evidence="1">
    <location>
        <begin position="168"/>
        <end position="202"/>
    </location>
</feature>
<protein>
    <submittedName>
        <fullName evidence="3">Uncharacterized protein</fullName>
    </submittedName>
</protein>
<reference evidence="3" key="1">
    <citation type="submission" date="2022-11" db="UniProtKB">
        <authorList>
            <consortium name="WormBaseParasite"/>
        </authorList>
    </citation>
    <scope>IDENTIFICATION</scope>
</reference>
<name>A0A914ZWZ6_PARUN</name>
<accession>A0A914ZWZ6</accession>